<dbReference type="InterPro" id="IPR022409">
    <property type="entry name" value="PKD/Chitinase_dom"/>
</dbReference>
<dbReference type="CDD" id="cd00146">
    <property type="entry name" value="PKD"/>
    <property type="match status" value="1"/>
</dbReference>
<evidence type="ECO:0000313" key="4">
    <source>
        <dbReference type="EMBL" id="RJY07277.1"/>
    </source>
</evidence>
<gene>
    <name evidence="4" type="ORF">D5R81_16145</name>
</gene>
<comment type="caution">
    <text evidence="4">The sequence shown here is derived from an EMBL/GenBank/DDBJ whole genome shotgun (WGS) entry which is preliminary data.</text>
</comment>
<dbReference type="InterPro" id="IPR035986">
    <property type="entry name" value="PKD_dom_sf"/>
</dbReference>
<keyword evidence="4" id="KW-0540">Nuclease</keyword>
<evidence type="ECO:0000259" key="3">
    <source>
        <dbReference type="PROSITE" id="PS51841"/>
    </source>
</evidence>
<sequence length="942" mass="102218">MRTKLIGFALALGTTSLTSLAADNLLITEYVEGSSNNKAIELYNPTNAPIDLSNFKLNFYFNGSTSAATQIELLGILDAQEAFVVAENNANADILAVADMTSTKSFYNGDDLITLTQNDQVIDSIGQFGVDPGSQWGSGDISTRDNTLRRITTELVADTDINDDVDLTLVWQGFERNNISDLGMFSGDGGDPTDPVDPVELTCEAETIAIHNIQGSGEQSPLNGQQVTVAGIVTANFEYQDGLQGFTLQAPESEYDADNNSSEGIFVYTGNTALNYQVSDSIILIADVAEFNGLTELTNVSAHTLCGQQALPAATTIELPFEDQQQLEAVEGMLVSFPQSLVVNEVHNLARFGEVLLGSQRHYIGTQVAMPGDAALLVTENNLKDSILLDDASTKQNPELIRYPAPNLSAGNTLRIGDSVTSLSGIIHYGFNQYRIMPINEPSFVASNPRTDSPELNEISNLKIASFNVLNYFNGDGQGNGFPTQRGADTPFELVRQQDKIVAAMAVINADVYALMEMENDGFGNDSAIAQLTANLNEMMTGAMFNYVTPTQSLGDDDIAVGVIYRSTTVEPYAPAKVLTSANSPLDAAGVPLFNDSKNRPMLVQAFTHSDSQEPIIIAVNHLKSKGSDCDSLDDPDLGDGQGNCNITRTRAAQGISEWLASEFPDQNVLLLGDLNAYAKEDPIQQLKQNGYVDIVSEFSGLDGYSFVFRGATGQLDHALATADLVDKVVDVNSWHINADEPRALDYNEEFKSATQLEQLYAADAYRSSDHDPIIVSLLMERLTVAPTVNFTYNIVQQNVAFEAQAADEDGEIVSYSWDFGDGTQGAGETVQHAYQQAGEYNVVLTVTDNDGLTAQTSQVVTIEQVGEAPVADFYFIKGSYISLFVSKSYDPDGMIKKHNWQFNDGFSSNRRMVLRLSRAANHVRLEVTDNDGQTSVKELSY</sequence>
<reference evidence="4 5" key="1">
    <citation type="submission" date="2018-09" db="EMBL/GenBank/DDBJ databases">
        <title>Phylogeny of the Shewanellaceae, and recommendation for two new genera, Pseudoshewanella and Parashewanella.</title>
        <authorList>
            <person name="Wang G."/>
        </authorList>
    </citation>
    <scope>NUCLEOTIDE SEQUENCE [LARGE SCALE GENOMIC DNA]</scope>
    <source>
        <strain evidence="4 5">KCTC 22492</strain>
    </source>
</reference>
<dbReference type="Pfam" id="PF00932">
    <property type="entry name" value="LTD"/>
    <property type="match status" value="1"/>
</dbReference>
<evidence type="ECO:0000256" key="1">
    <source>
        <dbReference type="SAM" id="SignalP"/>
    </source>
</evidence>
<dbReference type="PANTHER" id="PTHR42834">
    <property type="entry name" value="ENDONUCLEASE/EXONUCLEASE/PHOSPHATASE FAMILY PROTEIN (AFU_ORTHOLOGUE AFUA_3G09210)"/>
    <property type="match status" value="1"/>
</dbReference>
<dbReference type="SMART" id="SM00089">
    <property type="entry name" value="PKD"/>
    <property type="match status" value="2"/>
</dbReference>
<keyword evidence="1" id="KW-0732">Signal</keyword>
<keyword evidence="4" id="KW-0255">Endonuclease</keyword>
<dbReference type="InterPro" id="IPR013783">
    <property type="entry name" value="Ig-like_fold"/>
</dbReference>
<dbReference type="NCBIfam" id="NF033681">
    <property type="entry name" value="ExeM_NucH_DNase"/>
    <property type="match status" value="1"/>
</dbReference>
<dbReference type="InterPro" id="IPR000601">
    <property type="entry name" value="PKD_dom"/>
</dbReference>
<dbReference type="CDD" id="cd04486">
    <property type="entry name" value="YhcR_OBF_like"/>
    <property type="match status" value="1"/>
</dbReference>
<dbReference type="CDD" id="cd10283">
    <property type="entry name" value="MnuA_DNase1-like"/>
    <property type="match status" value="1"/>
</dbReference>
<dbReference type="Pfam" id="PF18911">
    <property type="entry name" value="PKD_4"/>
    <property type="match status" value="1"/>
</dbReference>
<evidence type="ECO:0000259" key="2">
    <source>
        <dbReference type="PROSITE" id="PS50093"/>
    </source>
</evidence>
<keyword evidence="4" id="KW-0378">Hydrolase</keyword>
<dbReference type="PANTHER" id="PTHR42834:SF1">
    <property type="entry name" value="ENDONUCLEASE_EXONUCLEASE_PHOSPHATASE FAMILY PROTEIN (AFU_ORTHOLOGUE AFUA_3G09210)"/>
    <property type="match status" value="1"/>
</dbReference>
<dbReference type="PROSITE" id="PS51841">
    <property type="entry name" value="LTD"/>
    <property type="match status" value="1"/>
</dbReference>
<feature type="signal peptide" evidence="1">
    <location>
        <begin position="1"/>
        <end position="21"/>
    </location>
</feature>
<dbReference type="OrthoDB" id="9800417at2"/>
<dbReference type="AlphaFoldDB" id="A0A3A6T748"/>
<dbReference type="InterPro" id="IPR047971">
    <property type="entry name" value="ExeM-like"/>
</dbReference>
<proteinExistence type="predicted"/>
<dbReference type="SUPFAM" id="SSF74853">
    <property type="entry name" value="Lamin A/C globular tail domain"/>
    <property type="match status" value="1"/>
</dbReference>
<feature type="domain" description="PKD" evidence="2">
    <location>
        <begin position="783"/>
        <end position="868"/>
    </location>
</feature>
<feature type="chain" id="PRO_5017272791" evidence="1">
    <location>
        <begin position="22"/>
        <end position="942"/>
    </location>
</feature>
<feature type="domain" description="LTD" evidence="3">
    <location>
        <begin position="11"/>
        <end position="216"/>
    </location>
</feature>
<dbReference type="PROSITE" id="PS50093">
    <property type="entry name" value="PKD"/>
    <property type="match status" value="1"/>
</dbReference>
<dbReference type="Proteomes" id="UP000273022">
    <property type="component" value="Unassembled WGS sequence"/>
</dbReference>
<dbReference type="InterPro" id="IPR036691">
    <property type="entry name" value="Endo/exonu/phosph_ase_sf"/>
</dbReference>
<dbReference type="Gene3D" id="2.60.40.10">
    <property type="entry name" value="Immunoglobulins"/>
    <property type="match status" value="2"/>
</dbReference>
<dbReference type="RefSeq" id="WP_121854656.1">
    <property type="nucleotide sequence ID" value="NZ_CP037952.1"/>
</dbReference>
<dbReference type="EMBL" id="QYYH01000127">
    <property type="protein sequence ID" value="RJY07277.1"/>
    <property type="molecule type" value="Genomic_DNA"/>
</dbReference>
<organism evidence="4 5">
    <name type="scientific">Parashewanella spongiae</name>
    <dbReference type="NCBI Taxonomy" id="342950"/>
    <lineage>
        <taxon>Bacteria</taxon>
        <taxon>Pseudomonadati</taxon>
        <taxon>Pseudomonadota</taxon>
        <taxon>Gammaproteobacteria</taxon>
        <taxon>Alteromonadales</taxon>
        <taxon>Shewanellaceae</taxon>
        <taxon>Parashewanella</taxon>
    </lineage>
</organism>
<dbReference type="InterPro" id="IPR036415">
    <property type="entry name" value="Lamin_tail_dom_sf"/>
</dbReference>
<keyword evidence="5" id="KW-1185">Reference proteome</keyword>
<protein>
    <submittedName>
        <fullName evidence="4">ExeM/NucH family extracellular endonuclease</fullName>
    </submittedName>
</protein>
<evidence type="ECO:0000313" key="5">
    <source>
        <dbReference type="Proteomes" id="UP000273022"/>
    </source>
</evidence>
<dbReference type="GO" id="GO:0004519">
    <property type="term" value="F:endonuclease activity"/>
    <property type="evidence" value="ECO:0007669"/>
    <property type="project" value="UniProtKB-KW"/>
</dbReference>
<name>A0A3A6T748_9GAMM</name>
<dbReference type="SUPFAM" id="SSF49299">
    <property type="entry name" value="PKD domain"/>
    <property type="match status" value="1"/>
</dbReference>
<dbReference type="Gene3D" id="3.60.10.10">
    <property type="entry name" value="Endonuclease/exonuclease/phosphatase"/>
    <property type="match status" value="1"/>
</dbReference>
<dbReference type="SUPFAM" id="SSF56219">
    <property type="entry name" value="DNase I-like"/>
    <property type="match status" value="1"/>
</dbReference>
<dbReference type="InterPro" id="IPR001322">
    <property type="entry name" value="Lamin_tail_dom"/>
</dbReference>
<accession>A0A3A6T748</accession>